<name>A0A2B7ZQ29_9EURO</name>
<reference evidence="1 2" key="1">
    <citation type="submission" date="2017-10" db="EMBL/GenBank/DDBJ databases">
        <title>Comparative genomics in systemic dimorphic fungi from Ajellomycetaceae.</title>
        <authorList>
            <person name="Munoz J.F."/>
            <person name="Mcewen J.G."/>
            <person name="Clay O.K."/>
            <person name="Cuomo C.A."/>
        </authorList>
    </citation>
    <scope>NUCLEOTIDE SEQUENCE [LARGE SCALE GENOMIC DNA]</scope>
    <source>
        <strain evidence="1 2">UAMH4076</strain>
    </source>
</reference>
<evidence type="ECO:0000313" key="1">
    <source>
        <dbReference type="EMBL" id="PGH35293.1"/>
    </source>
</evidence>
<evidence type="ECO:0000313" key="2">
    <source>
        <dbReference type="Proteomes" id="UP000226031"/>
    </source>
</evidence>
<proteinExistence type="predicted"/>
<dbReference type="Proteomes" id="UP000226031">
    <property type="component" value="Unassembled WGS sequence"/>
</dbReference>
<accession>A0A2B7ZQ29</accession>
<protein>
    <submittedName>
        <fullName evidence="1">Uncharacterized protein</fullName>
    </submittedName>
</protein>
<gene>
    <name evidence="1" type="ORF">GX50_01873</name>
</gene>
<dbReference type="AlphaFoldDB" id="A0A2B7ZQ29"/>
<comment type="caution">
    <text evidence="1">The sequence shown here is derived from an EMBL/GenBank/DDBJ whole genome shotgun (WGS) entry which is preliminary data.</text>
</comment>
<sequence>MTLFGFMNDHAVREESQKKNIVSYIADVFVDSSADACVVISIRFDNVSFQYLIKSVNEAWDSSISFDEAQQLPKNSLLSQAL</sequence>
<keyword evidence="2" id="KW-1185">Reference proteome</keyword>
<dbReference type="EMBL" id="PDND01000024">
    <property type="protein sequence ID" value="PGH35293.1"/>
    <property type="molecule type" value="Genomic_DNA"/>
</dbReference>
<organism evidence="1 2">
    <name type="scientific">[Emmonsia] crescens</name>
    <dbReference type="NCBI Taxonomy" id="73230"/>
    <lineage>
        <taxon>Eukaryota</taxon>
        <taxon>Fungi</taxon>
        <taxon>Dikarya</taxon>
        <taxon>Ascomycota</taxon>
        <taxon>Pezizomycotina</taxon>
        <taxon>Eurotiomycetes</taxon>
        <taxon>Eurotiomycetidae</taxon>
        <taxon>Onygenales</taxon>
        <taxon>Ajellomycetaceae</taxon>
        <taxon>Emergomyces</taxon>
    </lineage>
</organism>